<sequence>MRLINAHTLELELFADAAASDVPYAILSHTWTDDEVTFSDMQDLPIAMSKDSFAKIQKTCEIAISNGLQYVWVDTCCIDKSSSAELSEAINSMFQWYKKALICYAYLADVPAGGEIEGSKVFRDSRWFTRGWTLQELIAPTTLLFFDQDWNMRGTKMDLYENIQAVTGIDQWILDGSTALSSISLAKRMSWAAGRKTTRVEDLAYCLLGIFEVSMPMIYGEGMKAFSRLQEEILKQTTDLSLFAWRSNDSASYHGILADSPADFSGCDKITSSEDQYRFRDEIMMTNKGVKLTTTLQYSGEEIYILDLHCYREELDGSETRVGVYLKRALDTYFRHRSQEIAVAGLVPGTGLTPIYLSSTRDKSLISSMMNDDLTRRIVIHFPEDVPLYRVSDIQAVPAMYWQGNEKFFSIHGLHQFKCFVRFSVTSRVLPLSPNYGTTSEETSKFIVVCELIGRSNLRICLYAESGLLSSTKPQGFIDPFQDIERYPPLGDPFSLSVLSPGEQENHPISIMYRDQRHNYVVTAELGDNRFAPFRITVKLSSDQEPPPTDRGGRLRGYQDRGQEEGGHKNWNQQQGHGDPDLPGRPRVYLSGG</sequence>
<accession>A0ABR4BYQ8</accession>
<feature type="region of interest" description="Disordered" evidence="1">
    <location>
        <begin position="539"/>
        <end position="593"/>
    </location>
</feature>
<feature type="domain" description="Heterokaryon incompatibility" evidence="2">
    <location>
        <begin position="24"/>
        <end position="109"/>
    </location>
</feature>
<reference evidence="4 5" key="1">
    <citation type="journal article" date="2024" name="Commun. Biol.">
        <title>Comparative genomic analysis of thermophilic fungi reveals convergent evolutionary adaptations and gene losses.</title>
        <authorList>
            <person name="Steindorff A.S."/>
            <person name="Aguilar-Pontes M.V."/>
            <person name="Robinson A.J."/>
            <person name="Andreopoulos B."/>
            <person name="LaButti K."/>
            <person name="Kuo A."/>
            <person name="Mondo S."/>
            <person name="Riley R."/>
            <person name="Otillar R."/>
            <person name="Haridas S."/>
            <person name="Lipzen A."/>
            <person name="Grimwood J."/>
            <person name="Schmutz J."/>
            <person name="Clum A."/>
            <person name="Reid I.D."/>
            <person name="Moisan M.C."/>
            <person name="Butler G."/>
            <person name="Nguyen T.T.M."/>
            <person name="Dewar K."/>
            <person name="Conant G."/>
            <person name="Drula E."/>
            <person name="Henrissat B."/>
            <person name="Hansel C."/>
            <person name="Singer S."/>
            <person name="Hutchinson M.I."/>
            <person name="de Vries R.P."/>
            <person name="Natvig D.O."/>
            <person name="Powell A.J."/>
            <person name="Tsang A."/>
            <person name="Grigoriev I.V."/>
        </authorList>
    </citation>
    <scope>NUCLEOTIDE SEQUENCE [LARGE SCALE GENOMIC DNA]</scope>
    <source>
        <strain evidence="4 5">CBS 494.80</strain>
    </source>
</reference>
<protein>
    <recommendedName>
        <fullName evidence="6">Heterokaryon incompatibility domain-containing protein</fullName>
    </recommendedName>
</protein>
<name>A0ABR4BYQ8_9HELO</name>
<dbReference type="InterPro" id="IPR058525">
    <property type="entry name" value="DUF8212"/>
</dbReference>
<dbReference type="PANTHER" id="PTHR10622">
    <property type="entry name" value="HET DOMAIN-CONTAINING PROTEIN"/>
    <property type="match status" value="1"/>
</dbReference>
<gene>
    <name evidence="4" type="ORF">VTL71DRAFT_6728</name>
</gene>
<proteinExistence type="predicted"/>
<dbReference type="InterPro" id="IPR010730">
    <property type="entry name" value="HET"/>
</dbReference>
<feature type="domain" description="DUF8212" evidence="3">
    <location>
        <begin position="224"/>
        <end position="249"/>
    </location>
</feature>
<dbReference type="PANTHER" id="PTHR10622:SF12">
    <property type="entry name" value="HET DOMAIN-CONTAINING PROTEIN"/>
    <property type="match status" value="1"/>
</dbReference>
<evidence type="ECO:0000259" key="2">
    <source>
        <dbReference type="Pfam" id="PF06985"/>
    </source>
</evidence>
<evidence type="ECO:0008006" key="6">
    <source>
        <dbReference type="Google" id="ProtNLM"/>
    </source>
</evidence>
<comment type="caution">
    <text evidence="4">The sequence shown here is derived from an EMBL/GenBank/DDBJ whole genome shotgun (WGS) entry which is preliminary data.</text>
</comment>
<dbReference type="Pfam" id="PF06985">
    <property type="entry name" value="HET"/>
    <property type="match status" value="1"/>
</dbReference>
<evidence type="ECO:0000256" key="1">
    <source>
        <dbReference type="SAM" id="MobiDB-lite"/>
    </source>
</evidence>
<dbReference type="EMBL" id="JAZHXI010000017">
    <property type="protein sequence ID" value="KAL2062462.1"/>
    <property type="molecule type" value="Genomic_DNA"/>
</dbReference>
<keyword evidence="5" id="KW-1185">Reference proteome</keyword>
<evidence type="ECO:0000259" key="3">
    <source>
        <dbReference type="Pfam" id="PF26640"/>
    </source>
</evidence>
<dbReference type="Proteomes" id="UP001595075">
    <property type="component" value="Unassembled WGS sequence"/>
</dbReference>
<organism evidence="4 5">
    <name type="scientific">Oculimacula yallundae</name>
    <dbReference type="NCBI Taxonomy" id="86028"/>
    <lineage>
        <taxon>Eukaryota</taxon>
        <taxon>Fungi</taxon>
        <taxon>Dikarya</taxon>
        <taxon>Ascomycota</taxon>
        <taxon>Pezizomycotina</taxon>
        <taxon>Leotiomycetes</taxon>
        <taxon>Helotiales</taxon>
        <taxon>Ploettnerulaceae</taxon>
        <taxon>Oculimacula</taxon>
    </lineage>
</organism>
<dbReference type="Pfam" id="PF26640">
    <property type="entry name" value="DUF8212"/>
    <property type="match status" value="1"/>
</dbReference>
<evidence type="ECO:0000313" key="4">
    <source>
        <dbReference type="EMBL" id="KAL2062462.1"/>
    </source>
</evidence>
<evidence type="ECO:0000313" key="5">
    <source>
        <dbReference type="Proteomes" id="UP001595075"/>
    </source>
</evidence>
<feature type="compositionally biased region" description="Basic and acidic residues" evidence="1">
    <location>
        <begin position="551"/>
        <end position="568"/>
    </location>
</feature>